<comment type="caution">
    <text evidence="14">The sequence shown here is derived from an EMBL/GenBank/DDBJ whole genome shotgun (WGS) entry which is preliminary data.</text>
</comment>
<evidence type="ECO:0000256" key="10">
    <source>
        <dbReference type="PIRSR" id="PIRSR500134-1"/>
    </source>
</evidence>
<evidence type="ECO:0000313" key="14">
    <source>
        <dbReference type="EMBL" id="RJP22477.1"/>
    </source>
</evidence>
<feature type="binding site" evidence="12">
    <location>
        <position position="86"/>
    </location>
    <ligand>
        <name>NAD(+)</name>
        <dbReference type="ChEBI" id="CHEBI:57540"/>
    </ligand>
</feature>
<feature type="binding site" evidence="12">
    <location>
        <position position="35"/>
    </location>
    <ligand>
        <name>NAD(+)</name>
        <dbReference type="ChEBI" id="CHEBI:57540"/>
    </ligand>
</feature>
<dbReference type="Gene3D" id="3.40.50.720">
    <property type="entry name" value="NAD(P)-binding Rossmann-like Domain"/>
    <property type="match status" value="2"/>
</dbReference>
<evidence type="ECO:0000256" key="11">
    <source>
        <dbReference type="PIRSR" id="PIRSR500134-2"/>
    </source>
</evidence>
<feature type="binding site" evidence="11">
    <location>
        <position position="205"/>
    </location>
    <ligand>
        <name>substrate</name>
    </ligand>
</feature>
<feature type="binding site" evidence="11">
    <location>
        <position position="258"/>
    </location>
    <ligand>
        <name>substrate</name>
    </ligand>
</feature>
<organism evidence="14 15">
    <name type="scientific">Abyssobacteria bacterium (strain SURF_5)</name>
    <dbReference type="NCBI Taxonomy" id="2093360"/>
    <lineage>
        <taxon>Bacteria</taxon>
        <taxon>Pseudomonadati</taxon>
        <taxon>Candidatus Hydrogenedentota</taxon>
        <taxon>Candidatus Abyssobacteria</taxon>
    </lineage>
</organism>
<dbReference type="InterPro" id="IPR008927">
    <property type="entry name" value="6-PGluconate_DH-like_C_sf"/>
</dbReference>
<feature type="binding site" evidence="11">
    <location>
        <begin position="250"/>
        <end position="254"/>
    </location>
    <ligand>
        <name>substrate</name>
    </ligand>
</feature>
<evidence type="ECO:0000256" key="6">
    <source>
        <dbReference type="ARBA" id="ARBA00023027"/>
    </source>
</evidence>
<dbReference type="EC" id="1.1.1.22" evidence="3 9"/>
<feature type="binding site" evidence="12">
    <location>
        <position position="329"/>
    </location>
    <ligand>
        <name>NAD(+)</name>
        <dbReference type="ChEBI" id="CHEBI:57540"/>
    </ligand>
</feature>
<gene>
    <name evidence="14" type="ORF">C4520_08220</name>
</gene>
<evidence type="ECO:0000256" key="2">
    <source>
        <dbReference type="ARBA" id="ARBA00006601"/>
    </source>
</evidence>
<sequence>MNIGVVGAGYVGLVTGTCLAEMGNDVTLVDIDVKKVETLKRGRTPIYEPGLEELIKRNLHENRLKFTADTAEAVRKSDIIFIAVGTPQCHDGACDLSHVFSVAEAVADAMDGHKIIVIKSTVPVGTADRVRHLLSSKTSADFDVVSNPEFLKEGAAIDDFMRPDRVVIGTDRPEVAQIMRELYRPFVRTGRPIIVMDNRSAELTKYAANAMLATRISFINEIANFCELIGANVNSVREGIGFDERIGFTFLFPGVGYGGSCFPKDVKALASTAREFGYQMKVLEAVDEVNTKQKCILVPKIRRHFDDDLKEKIIALWGLSFKPRTDDMREAPSISIVTELLTDGAVIQVHDPVAMKEAKKLFGNKVKYCERPYDALAGAHALVLVTEWTEFRNPDFERMKRLMAGNVIFDGRNIYQPQTMREKGFVYYGIGQ</sequence>
<evidence type="ECO:0000256" key="3">
    <source>
        <dbReference type="ARBA" id="ARBA00012954"/>
    </source>
</evidence>
<dbReference type="SUPFAM" id="SSF52413">
    <property type="entry name" value="UDP-glucose/GDP-mannose dehydrogenase C-terminal domain"/>
    <property type="match status" value="1"/>
</dbReference>
<proteinExistence type="inferred from homology"/>
<feature type="binding site" evidence="12">
    <location>
        <position position="121"/>
    </location>
    <ligand>
        <name>NAD(+)</name>
        <dbReference type="ChEBI" id="CHEBI:57540"/>
    </ligand>
</feature>
<keyword evidence="6 9" id="KW-0520">NAD</keyword>
<dbReference type="AlphaFoldDB" id="A0A3A4NPV5"/>
<feature type="active site" description="Nucleophile" evidence="10">
    <location>
        <position position="261"/>
    </location>
</feature>
<feature type="binding site" evidence="12">
    <location>
        <position position="153"/>
    </location>
    <ligand>
        <name>NAD(+)</name>
        <dbReference type="ChEBI" id="CHEBI:57540"/>
    </ligand>
</feature>
<dbReference type="InterPro" id="IPR014027">
    <property type="entry name" value="UDP-Glc/GDP-Man_DH_C"/>
</dbReference>
<evidence type="ECO:0000256" key="8">
    <source>
        <dbReference type="ARBA" id="ARBA00053241"/>
    </source>
</evidence>
<dbReference type="SUPFAM" id="SSF51735">
    <property type="entry name" value="NAD(P)-binding Rossmann-fold domains"/>
    <property type="match status" value="1"/>
</dbReference>
<dbReference type="PIRSF" id="PIRSF500134">
    <property type="entry name" value="UDPglc_DH_bac"/>
    <property type="match status" value="1"/>
</dbReference>
<comment type="function">
    <text evidence="8">Catalyzes the conversion of UDP-glucose into UDP-glucuronate, one of the precursors of teichuronic acid.</text>
</comment>
<dbReference type="GO" id="GO:0000271">
    <property type="term" value="P:polysaccharide biosynthetic process"/>
    <property type="evidence" value="ECO:0007669"/>
    <property type="project" value="InterPro"/>
</dbReference>
<dbReference type="Pfam" id="PF00984">
    <property type="entry name" value="UDPG_MGDP_dh"/>
    <property type="match status" value="1"/>
</dbReference>
<dbReference type="NCBIfam" id="TIGR03026">
    <property type="entry name" value="NDP-sugDHase"/>
    <property type="match status" value="1"/>
</dbReference>
<dbReference type="Pfam" id="PF03720">
    <property type="entry name" value="UDPG_MGDP_dh_C"/>
    <property type="match status" value="1"/>
</dbReference>
<protein>
    <recommendedName>
        <fullName evidence="4 9">UDP-glucose 6-dehydrogenase</fullName>
        <ecNumber evidence="3 9">1.1.1.22</ecNumber>
    </recommendedName>
</protein>
<dbReference type="InterPro" id="IPR036291">
    <property type="entry name" value="NAD(P)-bd_dom_sf"/>
</dbReference>
<dbReference type="GO" id="GO:0003979">
    <property type="term" value="F:UDP-glucose 6-dehydrogenase activity"/>
    <property type="evidence" value="ECO:0007669"/>
    <property type="project" value="UniProtKB-EC"/>
</dbReference>
<feature type="binding site" evidence="12">
    <location>
        <position position="264"/>
    </location>
    <ligand>
        <name>NAD(+)</name>
        <dbReference type="ChEBI" id="CHEBI:57540"/>
    </ligand>
</feature>
<dbReference type="InterPro" id="IPR036220">
    <property type="entry name" value="UDP-Glc/GDP-Man_DH_C_sf"/>
</dbReference>
<evidence type="ECO:0000256" key="12">
    <source>
        <dbReference type="PIRSR" id="PIRSR500134-3"/>
    </source>
</evidence>
<accession>A0A3A4NPV5</accession>
<evidence type="ECO:0000256" key="5">
    <source>
        <dbReference type="ARBA" id="ARBA00023002"/>
    </source>
</evidence>
<dbReference type="InterPro" id="IPR001732">
    <property type="entry name" value="UDP-Glc/GDP-Man_DH_N"/>
</dbReference>
<evidence type="ECO:0000256" key="1">
    <source>
        <dbReference type="ARBA" id="ARBA00004701"/>
    </source>
</evidence>
<feature type="binding site" evidence="12">
    <location>
        <position position="30"/>
    </location>
    <ligand>
        <name>NAD(+)</name>
        <dbReference type="ChEBI" id="CHEBI:57540"/>
    </ligand>
</feature>
<name>A0A3A4NPV5_ABYX5</name>
<dbReference type="FunFam" id="1.20.5.100:FF:000001">
    <property type="entry name" value="UDP-glucose 6-dehydrogenase"/>
    <property type="match status" value="1"/>
</dbReference>
<dbReference type="PANTHER" id="PTHR43750:SF3">
    <property type="entry name" value="UDP-GLUCOSE 6-DEHYDROGENASE TUAD"/>
    <property type="match status" value="1"/>
</dbReference>
<comment type="similarity">
    <text evidence="2 9">Belongs to the UDP-glucose/GDP-mannose dehydrogenase family.</text>
</comment>
<dbReference type="Proteomes" id="UP000265882">
    <property type="component" value="Unassembled WGS sequence"/>
</dbReference>
<dbReference type="PIRSF" id="PIRSF000124">
    <property type="entry name" value="UDPglc_GDPman_dh"/>
    <property type="match status" value="1"/>
</dbReference>
<dbReference type="GO" id="GO:0051287">
    <property type="term" value="F:NAD binding"/>
    <property type="evidence" value="ECO:0007669"/>
    <property type="project" value="InterPro"/>
</dbReference>
<evidence type="ECO:0000256" key="9">
    <source>
        <dbReference type="PIRNR" id="PIRNR000124"/>
    </source>
</evidence>
<reference evidence="14 15" key="1">
    <citation type="journal article" date="2017" name="ISME J.">
        <title>Energy and carbon metabolisms in a deep terrestrial subsurface fluid microbial community.</title>
        <authorList>
            <person name="Momper L."/>
            <person name="Jungbluth S.P."/>
            <person name="Lee M.D."/>
            <person name="Amend J.P."/>
        </authorList>
    </citation>
    <scope>NUCLEOTIDE SEQUENCE [LARGE SCALE GENOMIC DNA]</scope>
    <source>
        <strain evidence="14">SURF_5</strain>
    </source>
</reference>
<evidence type="ECO:0000259" key="13">
    <source>
        <dbReference type="SMART" id="SM00984"/>
    </source>
</evidence>
<dbReference type="InterPro" id="IPR028357">
    <property type="entry name" value="UDPglc_DH_bac"/>
</dbReference>
<dbReference type="SMART" id="SM00984">
    <property type="entry name" value="UDPG_MGDP_dh_C"/>
    <property type="match status" value="1"/>
</dbReference>
<dbReference type="UniPathway" id="UPA00038">
    <property type="reaction ID" value="UER00491"/>
</dbReference>
<feature type="binding site" evidence="11">
    <location>
        <begin position="150"/>
        <end position="153"/>
    </location>
    <ligand>
        <name>substrate</name>
    </ligand>
</feature>
<dbReference type="InterPro" id="IPR014026">
    <property type="entry name" value="UDP-Glc/GDP-Man_DH_dimer"/>
</dbReference>
<dbReference type="SUPFAM" id="SSF48179">
    <property type="entry name" value="6-phosphogluconate dehydrogenase C-terminal domain-like"/>
    <property type="match status" value="1"/>
</dbReference>
<dbReference type="Pfam" id="PF03721">
    <property type="entry name" value="UDPG_MGDP_dh_N"/>
    <property type="match status" value="1"/>
</dbReference>
<dbReference type="GO" id="GO:0006065">
    <property type="term" value="P:UDP-glucuronate biosynthetic process"/>
    <property type="evidence" value="ECO:0007669"/>
    <property type="project" value="UniProtKB-UniPathway"/>
</dbReference>
<dbReference type="Gene3D" id="1.20.5.100">
    <property type="entry name" value="Cytochrome c1, transmembrane anchor, C-terminal"/>
    <property type="match status" value="1"/>
</dbReference>
<evidence type="ECO:0000313" key="15">
    <source>
        <dbReference type="Proteomes" id="UP000265882"/>
    </source>
</evidence>
<evidence type="ECO:0000256" key="4">
    <source>
        <dbReference type="ARBA" id="ARBA00015132"/>
    </source>
</evidence>
<dbReference type="InterPro" id="IPR017476">
    <property type="entry name" value="UDP-Glc/GDP-Man"/>
</dbReference>
<dbReference type="EMBL" id="QZKU01000057">
    <property type="protein sequence ID" value="RJP22477.1"/>
    <property type="molecule type" value="Genomic_DNA"/>
</dbReference>
<evidence type="ECO:0000256" key="7">
    <source>
        <dbReference type="ARBA" id="ARBA00047473"/>
    </source>
</evidence>
<dbReference type="PANTHER" id="PTHR43750">
    <property type="entry name" value="UDP-GLUCOSE 6-DEHYDROGENASE TUAD"/>
    <property type="match status" value="1"/>
</dbReference>
<comment type="catalytic activity">
    <reaction evidence="7 9">
        <text>UDP-alpha-D-glucose + 2 NAD(+) + H2O = UDP-alpha-D-glucuronate + 2 NADH + 3 H(+)</text>
        <dbReference type="Rhea" id="RHEA:23596"/>
        <dbReference type="ChEBI" id="CHEBI:15377"/>
        <dbReference type="ChEBI" id="CHEBI:15378"/>
        <dbReference type="ChEBI" id="CHEBI:57540"/>
        <dbReference type="ChEBI" id="CHEBI:57945"/>
        <dbReference type="ChEBI" id="CHEBI:58052"/>
        <dbReference type="ChEBI" id="CHEBI:58885"/>
        <dbReference type="EC" id="1.1.1.22"/>
    </reaction>
</comment>
<keyword evidence="5 9" id="KW-0560">Oxidoreductase</keyword>
<comment type="pathway">
    <text evidence="1">Nucleotide-sugar biosynthesis; UDP-alpha-D-glucuronate biosynthesis; UDP-alpha-D-glucuronate from UDP-alpha-D-glucose: step 1/1.</text>
</comment>
<feature type="binding site" evidence="11">
    <location>
        <position position="322"/>
    </location>
    <ligand>
        <name>substrate</name>
    </ligand>
</feature>
<feature type="domain" description="UDP-glucose/GDP-mannose dehydrogenase C-terminal" evidence="13">
    <location>
        <begin position="315"/>
        <end position="417"/>
    </location>
</feature>